<protein>
    <recommendedName>
        <fullName evidence="4">Superoxide dismutase</fullName>
    </recommendedName>
</protein>
<dbReference type="RefSeq" id="WP_369203923.1">
    <property type="nucleotide sequence ID" value="NZ_JBFNXQ010000009.1"/>
</dbReference>
<evidence type="ECO:0000313" key="3">
    <source>
        <dbReference type="Proteomes" id="UP001560045"/>
    </source>
</evidence>
<gene>
    <name evidence="2" type="ORF">ABQ292_05160</name>
</gene>
<dbReference type="Gene3D" id="2.120.10.30">
    <property type="entry name" value="TolB, C-terminal domain"/>
    <property type="match status" value="1"/>
</dbReference>
<reference evidence="2 3" key="1">
    <citation type="submission" date="2024-06" db="EMBL/GenBank/DDBJ databases">
        <title>Draft genome sequence of Geodermatophilus badlandi, a novel member of the Geodermatophilaceae isolated from badland sedimentary rocks in the Red desert, Wyoming, USA.</title>
        <authorList>
            <person name="Ben Tekaya S."/>
            <person name="Nouioui I."/>
            <person name="Flores G.M."/>
            <person name="Shaal M.N."/>
            <person name="Bredoire F."/>
            <person name="Basile F."/>
            <person name="Van Diepen L."/>
            <person name="Ward N.L."/>
        </authorList>
    </citation>
    <scope>NUCLEOTIDE SEQUENCE [LARGE SCALE GENOMIC DNA]</scope>
    <source>
        <strain evidence="2 3">WL48A</strain>
    </source>
</reference>
<dbReference type="InterPro" id="IPR011042">
    <property type="entry name" value="6-blade_b-propeller_TolB-like"/>
</dbReference>
<evidence type="ECO:0000256" key="1">
    <source>
        <dbReference type="SAM" id="SignalP"/>
    </source>
</evidence>
<keyword evidence="1" id="KW-0732">Signal</keyword>
<accession>A0ABV3XB24</accession>
<dbReference type="EMBL" id="JBFNXQ010000009">
    <property type="protein sequence ID" value="MEX5717757.1"/>
    <property type="molecule type" value="Genomic_DNA"/>
</dbReference>
<feature type="signal peptide" evidence="1">
    <location>
        <begin position="1"/>
        <end position="34"/>
    </location>
</feature>
<dbReference type="Proteomes" id="UP001560045">
    <property type="component" value="Unassembled WGS sequence"/>
</dbReference>
<keyword evidence="3" id="KW-1185">Reference proteome</keyword>
<comment type="caution">
    <text evidence="2">The sequence shown here is derived from an EMBL/GenBank/DDBJ whole genome shotgun (WGS) entry which is preliminary data.</text>
</comment>
<sequence length="318" mass="33136">MPTTTRGTTTHLRAVVLLTSLVGLTVTGTPSAAAASPEVIVLPGATSAEGIAAGEGDTFYAGDLFGGDIFRGDLGEGTAERFIDAPEGRGAVGMFADTRHDLLYVAGGFSGQAYVYDLETGATVATYQFAPPSPPDADPTTVVNDVTLTRAGAWFTDSLRGVLYLVPIDRHGRPGEFRTLTLRGPAADTSGVFNLNGIAAVRHGGTLIVAHSANGALYTVDPTTGDSARISGVSVPDVDGIVVHGKRLWAVQNSNQVTEVRLSRDLTAGSIREVITSDLFQVPTTAIRHDGQLAVVNAKFDTGLPPTADQYEVVLVDD</sequence>
<proteinExistence type="predicted"/>
<evidence type="ECO:0000313" key="2">
    <source>
        <dbReference type="EMBL" id="MEX5717757.1"/>
    </source>
</evidence>
<feature type="chain" id="PRO_5046987138" description="Superoxide dismutase" evidence="1">
    <location>
        <begin position="35"/>
        <end position="318"/>
    </location>
</feature>
<dbReference type="SUPFAM" id="SSF101898">
    <property type="entry name" value="NHL repeat"/>
    <property type="match status" value="1"/>
</dbReference>
<evidence type="ECO:0008006" key="4">
    <source>
        <dbReference type="Google" id="ProtNLM"/>
    </source>
</evidence>
<organism evidence="2 3">
    <name type="scientific">Geodermatophilus maliterrae</name>
    <dbReference type="NCBI Taxonomy" id="3162531"/>
    <lineage>
        <taxon>Bacteria</taxon>
        <taxon>Bacillati</taxon>
        <taxon>Actinomycetota</taxon>
        <taxon>Actinomycetes</taxon>
        <taxon>Geodermatophilales</taxon>
        <taxon>Geodermatophilaceae</taxon>
        <taxon>Geodermatophilus</taxon>
    </lineage>
</organism>
<name>A0ABV3XB24_9ACTN</name>